<dbReference type="eggNOG" id="ENOG502RZRM">
    <property type="taxonomic scope" value="Eukaryota"/>
</dbReference>
<feature type="compositionally biased region" description="Polar residues" evidence="2">
    <location>
        <begin position="175"/>
        <end position="194"/>
    </location>
</feature>
<feature type="region of interest" description="Disordered" evidence="2">
    <location>
        <begin position="161"/>
        <end position="199"/>
    </location>
</feature>
<evidence type="ECO:0000256" key="1">
    <source>
        <dbReference type="ARBA" id="ARBA00022786"/>
    </source>
</evidence>
<dbReference type="PANTHER" id="PTHR24067">
    <property type="entry name" value="UBIQUITIN-CONJUGATING ENZYME E2"/>
    <property type="match status" value="1"/>
</dbReference>
<dbReference type="KEGG" id="pfj:MYCFIDRAFT_152343"/>
<dbReference type="OrthoDB" id="109543at2759"/>
<dbReference type="InterPro" id="IPR016135">
    <property type="entry name" value="UBQ-conjugating_enzyme/RWD"/>
</dbReference>
<protein>
    <recommendedName>
        <fullName evidence="3">UBC core domain-containing protein</fullName>
    </recommendedName>
</protein>
<keyword evidence="5" id="KW-1185">Reference proteome</keyword>
<dbReference type="InterPro" id="IPR050113">
    <property type="entry name" value="Ub_conjugating_enzyme"/>
</dbReference>
<dbReference type="PROSITE" id="PS50127">
    <property type="entry name" value="UBC_2"/>
    <property type="match status" value="1"/>
</dbReference>
<feature type="non-terminal residue" evidence="4">
    <location>
        <position position="1"/>
    </location>
</feature>
<dbReference type="STRING" id="383855.M2Z2J1"/>
<reference evidence="4 5" key="1">
    <citation type="journal article" date="2012" name="PLoS Pathog.">
        <title>Diverse lifestyles and strategies of plant pathogenesis encoded in the genomes of eighteen Dothideomycetes fungi.</title>
        <authorList>
            <person name="Ohm R.A."/>
            <person name="Feau N."/>
            <person name="Henrissat B."/>
            <person name="Schoch C.L."/>
            <person name="Horwitz B.A."/>
            <person name="Barry K.W."/>
            <person name="Condon B.J."/>
            <person name="Copeland A.C."/>
            <person name="Dhillon B."/>
            <person name="Glaser F."/>
            <person name="Hesse C.N."/>
            <person name="Kosti I."/>
            <person name="LaButti K."/>
            <person name="Lindquist E.A."/>
            <person name="Lucas S."/>
            <person name="Salamov A.A."/>
            <person name="Bradshaw R.E."/>
            <person name="Ciuffetti L."/>
            <person name="Hamelin R.C."/>
            <person name="Kema G.H.J."/>
            <person name="Lawrence C."/>
            <person name="Scott J.A."/>
            <person name="Spatafora J.W."/>
            <person name="Turgeon B.G."/>
            <person name="de Wit P.J.G.M."/>
            <person name="Zhong S."/>
            <person name="Goodwin S.B."/>
            <person name="Grigoriev I.V."/>
        </authorList>
    </citation>
    <scope>NUCLEOTIDE SEQUENCE [LARGE SCALE GENOMIC DNA]</scope>
    <source>
        <strain evidence="4 5">CIRAD86</strain>
    </source>
</reference>
<dbReference type="Gene3D" id="3.10.110.10">
    <property type="entry name" value="Ubiquitin Conjugating Enzyme"/>
    <property type="match status" value="1"/>
</dbReference>
<dbReference type="Pfam" id="PF00179">
    <property type="entry name" value="UQ_con"/>
    <property type="match status" value="1"/>
</dbReference>
<dbReference type="AlphaFoldDB" id="M2Z2J1"/>
<dbReference type="InterPro" id="IPR000608">
    <property type="entry name" value="UBC"/>
</dbReference>
<name>M2Z2J1_PSEFD</name>
<proteinExistence type="predicted"/>
<dbReference type="EMBL" id="KB446557">
    <property type="protein sequence ID" value="EME84065.1"/>
    <property type="molecule type" value="Genomic_DNA"/>
</dbReference>
<evidence type="ECO:0000313" key="5">
    <source>
        <dbReference type="Proteomes" id="UP000016932"/>
    </source>
</evidence>
<gene>
    <name evidence="4" type="ORF">MYCFIDRAFT_152343</name>
</gene>
<evidence type="ECO:0000259" key="3">
    <source>
        <dbReference type="PROSITE" id="PS50127"/>
    </source>
</evidence>
<dbReference type="RefSeq" id="XP_007924689.1">
    <property type="nucleotide sequence ID" value="XM_007926498.1"/>
</dbReference>
<dbReference type="VEuPathDB" id="FungiDB:MYCFIDRAFT_152343"/>
<accession>M2Z2J1</accession>
<organism evidence="4 5">
    <name type="scientific">Pseudocercospora fijiensis (strain CIRAD86)</name>
    <name type="common">Black leaf streak disease fungus</name>
    <name type="synonym">Mycosphaerella fijiensis</name>
    <dbReference type="NCBI Taxonomy" id="383855"/>
    <lineage>
        <taxon>Eukaryota</taxon>
        <taxon>Fungi</taxon>
        <taxon>Dikarya</taxon>
        <taxon>Ascomycota</taxon>
        <taxon>Pezizomycotina</taxon>
        <taxon>Dothideomycetes</taxon>
        <taxon>Dothideomycetidae</taxon>
        <taxon>Mycosphaerellales</taxon>
        <taxon>Mycosphaerellaceae</taxon>
        <taxon>Pseudocercospora</taxon>
    </lineage>
</organism>
<feature type="domain" description="UBC core" evidence="3">
    <location>
        <begin position="4"/>
        <end position="154"/>
    </location>
</feature>
<evidence type="ECO:0000256" key="2">
    <source>
        <dbReference type="SAM" id="MobiDB-lite"/>
    </source>
</evidence>
<sequence length="551" mass="61621">MTPDQQFLLKRRLKDLNELRDKPYPGIRLHIDDADLNNACLVLEPEGETPLHLTLHFSKSYPLVPPDITIQSSVSHPNVFDDRICINILSSRDGYTPAYTLKGICIQMLSFFFSDSIEQMYGENGGKVDRKQWQGTGADGYGDLVTKDTFQCNKCGFGASHSHPASDQDVEMSDAPTSESSLTSNGASSTTSADPSHVPTRLIDMPQELLLVICDHLDDESLLLAARAWNGFGRVMRQYNIIRTRELQCFTLKQGFNDLDLGIGVHIKGKSIQSEFDILSQTAFKNLQVRRSIQGLSFEHWLPLPIAQKHWLRVRNGIDNHFKGISSAANVAGSADKVIYSFMNEVVVKLSLEAKDLDTRGRGFNSFDGDEPPKSTLTAASEKAIESYFHLFHLLLCLACERPEIPNEANNTIKSFIAGSHDKQKVPDLGHLLIMILISEVDVTPELIKAIIEEAVTRNVVWMLDKRGRDMAELSFLETSAVSGYRLQKTFEASKTSYRLLMFLNVMRKVVRSTRTHKQEDGSLKKLTLAELRDQLFDRHGAPPNGAAAKL</sequence>
<dbReference type="SMART" id="SM00212">
    <property type="entry name" value="UBCc"/>
    <property type="match status" value="1"/>
</dbReference>
<evidence type="ECO:0000313" key="4">
    <source>
        <dbReference type="EMBL" id="EME84065.1"/>
    </source>
</evidence>
<dbReference type="SUPFAM" id="SSF54495">
    <property type="entry name" value="UBC-like"/>
    <property type="match status" value="1"/>
</dbReference>
<keyword evidence="1" id="KW-0833">Ubl conjugation pathway</keyword>
<dbReference type="GeneID" id="19331595"/>
<dbReference type="Proteomes" id="UP000016932">
    <property type="component" value="Unassembled WGS sequence"/>
</dbReference>
<dbReference type="HOGENOM" id="CLU_016315_1_0_1"/>